<keyword evidence="2" id="KW-0472">Membrane</keyword>
<reference evidence="3 4" key="1">
    <citation type="submission" date="2005-07" db="EMBL/GenBank/DDBJ databases">
        <authorList>
            <person name="Mural R.J."/>
            <person name="Li P.W."/>
            <person name="Adams M.D."/>
            <person name="Amanatides P.G."/>
            <person name="Baden-Tillson H."/>
            <person name="Barnstead M."/>
            <person name="Chin S.H."/>
            <person name="Dew I."/>
            <person name="Evans C.A."/>
            <person name="Ferriera S."/>
            <person name="Flanigan M."/>
            <person name="Fosler C."/>
            <person name="Glodek A."/>
            <person name="Gu Z."/>
            <person name="Holt R.A."/>
            <person name="Jennings D."/>
            <person name="Kraft C.L."/>
            <person name="Lu F."/>
            <person name="Nguyen T."/>
            <person name="Nusskern D.R."/>
            <person name="Pfannkoch C.M."/>
            <person name="Sitter C."/>
            <person name="Sutton G.G."/>
            <person name="Venter J.C."/>
            <person name="Wang Z."/>
            <person name="Woodage T."/>
            <person name="Zheng X.H."/>
            <person name="Zhong F."/>
        </authorList>
    </citation>
    <scope>NUCLEOTIDE SEQUENCE [LARGE SCALE GENOMIC DNA]</scope>
    <source>
        <strain>BN</strain>
        <strain evidence="4">Sprague-Dawley</strain>
    </source>
</reference>
<evidence type="ECO:0000313" key="4">
    <source>
        <dbReference type="Proteomes" id="UP000234681"/>
    </source>
</evidence>
<gene>
    <name evidence="3" type="ORF">rCG_58945</name>
</gene>
<dbReference type="Proteomes" id="UP000234681">
    <property type="component" value="Chromosome 12"/>
</dbReference>
<protein>
    <submittedName>
        <fullName evidence="3">RCG58945</fullName>
    </submittedName>
</protein>
<organism evidence="3 4">
    <name type="scientific">Rattus norvegicus</name>
    <name type="common">Rat</name>
    <dbReference type="NCBI Taxonomy" id="10116"/>
    <lineage>
        <taxon>Eukaryota</taxon>
        <taxon>Metazoa</taxon>
        <taxon>Chordata</taxon>
        <taxon>Craniata</taxon>
        <taxon>Vertebrata</taxon>
        <taxon>Euteleostomi</taxon>
        <taxon>Mammalia</taxon>
        <taxon>Eutheria</taxon>
        <taxon>Euarchontoglires</taxon>
        <taxon>Glires</taxon>
        <taxon>Rodentia</taxon>
        <taxon>Myomorpha</taxon>
        <taxon>Muroidea</taxon>
        <taxon>Muridae</taxon>
        <taxon>Murinae</taxon>
        <taxon>Rattus</taxon>
    </lineage>
</organism>
<name>A6KQ39_RAT</name>
<proteinExistence type="predicted"/>
<sequence length="231" mass="25808">MNTGGYSKLGGVIEEAPRGQLGRWECYKERLFFLVLAFLVATVLWALILSILLSNASSQLRVLLNHQDLLRTNASKQKVMLSSLKDDVGACRNCCSVMKAQLQTTLAEFKDTQAKVMEQESNLKDLQERVTQDLAKASRDRENIRSELFRALETVKRQNRLPESAYSWPGLLVGSEGRSPPQQDSRLPVGGWSSTHLQEGLVEMAELCKQENLTPDPQKPHKNLVGVVACL</sequence>
<dbReference type="AlphaFoldDB" id="A6KQ39"/>
<evidence type="ECO:0000313" key="3">
    <source>
        <dbReference type="EMBL" id="EDL74964.1"/>
    </source>
</evidence>
<feature type="coiled-coil region" evidence="1">
    <location>
        <begin position="109"/>
        <end position="147"/>
    </location>
</feature>
<keyword evidence="2" id="KW-0812">Transmembrane</keyword>
<dbReference type="EMBL" id="CH474084">
    <property type="protein sequence ID" value="EDL74964.1"/>
    <property type="molecule type" value="Genomic_DNA"/>
</dbReference>
<evidence type="ECO:0000256" key="1">
    <source>
        <dbReference type="SAM" id="Coils"/>
    </source>
</evidence>
<keyword evidence="1" id="KW-0175">Coiled coil</keyword>
<keyword evidence="2" id="KW-1133">Transmembrane helix</keyword>
<accession>A6KQ39</accession>
<feature type="transmembrane region" description="Helical" evidence="2">
    <location>
        <begin position="31"/>
        <end position="53"/>
    </location>
</feature>
<evidence type="ECO:0000256" key="2">
    <source>
        <dbReference type="SAM" id="Phobius"/>
    </source>
</evidence>